<dbReference type="InterPro" id="IPR027417">
    <property type="entry name" value="P-loop_NTPase"/>
</dbReference>
<evidence type="ECO:0000256" key="6">
    <source>
        <dbReference type="ARBA" id="ARBA00022737"/>
    </source>
</evidence>
<protein>
    <recommendedName>
        <fullName evidence="18">Multidrug resistance-associated protein 1</fullName>
    </recommendedName>
</protein>
<dbReference type="InterPro" id="IPR017871">
    <property type="entry name" value="ABC_transporter-like_CS"/>
</dbReference>
<dbReference type="CDD" id="cd03250">
    <property type="entry name" value="ABCC_MRP_domain1"/>
    <property type="match status" value="1"/>
</dbReference>
<reference evidence="16" key="3">
    <citation type="submission" date="2015-06" db="UniProtKB">
        <authorList>
            <consortium name="EnsemblMetazoa"/>
        </authorList>
    </citation>
    <scope>IDENTIFICATION</scope>
</reference>
<feature type="transmembrane region" description="Helical" evidence="11">
    <location>
        <begin position="104"/>
        <end position="123"/>
    </location>
</feature>
<dbReference type="Gene3D" id="1.20.1560.10">
    <property type="entry name" value="ABC transporter type 1, transmembrane domain"/>
    <property type="match status" value="2"/>
</dbReference>
<comment type="similarity">
    <text evidence="2">Belongs to the ABC transporter superfamily. ABCC family. Conjugate transporter (TC 3.A.1.208) subfamily.</text>
</comment>
<reference evidence="17" key="1">
    <citation type="submission" date="2012-12" db="EMBL/GenBank/DDBJ databases">
        <authorList>
            <person name="Hellsten U."/>
            <person name="Grimwood J."/>
            <person name="Chapman J.A."/>
            <person name="Shapiro H."/>
            <person name="Aerts A."/>
            <person name="Otillar R.P."/>
            <person name="Terry A.Y."/>
            <person name="Boore J.L."/>
            <person name="Simakov O."/>
            <person name="Marletaz F."/>
            <person name="Cho S.-J."/>
            <person name="Edsinger-Gonzales E."/>
            <person name="Havlak P."/>
            <person name="Kuo D.-H."/>
            <person name="Larsson T."/>
            <person name="Lv J."/>
            <person name="Arendt D."/>
            <person name="Savage R."/>
            <person name="Osoegawa K."/>
            <person name="de Jong P."/>
            <person name="Lindberg D.R."/>
            <person name="Seaver E.C."/>
            <person name="Weisblat D.A."/>
            <person name="Putnam N.H."/>
            <person name="Grigoriev I.V."/>
            <person name="Rokhsar D.S."/>
        </authorList>
    </citation>
    <scope>NUCLEOTIDE SEQUENCE</scope>
    <source>
        <strain evidence="17">I ESC-2004</strain>
    </source>
</reference>
<dbReference type="OrthoDB" id="6500128at2759"/>
<keyword evidence="3" id="KW-0813">Transport</keyword>
<dbReference type="PROSITE" id="PS00211">
    <property type="entry name" value="ABC_TRANSPORTER_1"/>
    <property type="match status" value="2"/>
</dbReference>
<evidence type="ECO:0000256" key="5">
    <source>
        <dbReference type="ARBA" id="ARBA00022692"/>
    </source>
</evidence>
<evidence type="ECO:0000256" key="11">
    <source>
        <dbReference type="SAM" id="Phobius"/>
    </source>
</evidence>
<gene>
    <name evidence="15" type="ORF">CAPTEDRAFT_165033</name>
</gene>
<evidence type="ECO:0000256" key="3">
    <source>
        <dbReference type="ARBA" id="ARBA00022448"/>
    </source>
</evidence>
<feature type="chain" id="PRO_5008787578" description="Multidrug resistance-associated protein 1" evidence="12">
    <location>
        <begin position="23"/>
        <end position="1170"/>
    </location>
</feature>
<dbReference type="CDD" id="cd18595">
    <property type="entry name" value="ABC_6TM_MRP1_2_3_6_D1_like"/>
    <property type="match status" value="1"/>
</dbReference>
<dbReference type="HOGENOM" id="CLU_000604_27_3_1"/>
<feature type="transmembrane region" description="Helical" evidence="11">
    <location>
        <begin position="630"/>
        <end position="650"/>
    </location>
</feature>
<dbReference type="InterPro" id="IPR050173">
    <property type="entry name" value="ABC_transporter_C-like"/>
</dbReference>
<evidence type="ECO:0000256" key="8">
    <source>
        <dbReference type="ARBA" id="ARBA00022840"/>
    </source>
</evidence>
<evidence type="ECO:0000256" key="4">
    <source>
        <dbReference type="ARBA" id="ARBA00022554"/>
    </source>
</evidence>
<feature type="domain" description="ABC transmembrane type-1" evidence="14">
    <location>
        <begin position="1"/>
        <end position="272"/>
    </location>
</feature>
<keyword evidence="8" id="KW-0067">ATP-binding</keyword>
<accession>R7U1U1</accession>
<dbReference type="Pfam" id="PF00664">
    <property type="entry name" value="ABC_membrane"/>
    <property type="match status" value="2"/>
</dbReference>
<evidence type="ECO:0008006" key="18">
    <source>
        <dbReference type="Google" id="ProtNLM"/>
    </source>
</evidence>
<name>R7U1U1_CAPTE</name>
<evidence type="ECO:0000259" key="13">
    <source>
        <dbReference type="PROSITE" id="PS50893"/>
    </source>
</evidence>
<dbReference type="GO" id="GO:0000323">
    <property type="term" value="C:lytic vacuole"/>
    <property type="evidence" value="ECO:0007669"/>
    <property type="project" value="UniProtKB-ARBA"/>
</dbReference>
<dbReference type="PROSITE" id="PS50893">
    <property type="entry name" value="ABC_TRANSPORTER_2"/>
    <property type="match status" value="2"/>
</dbReference>
<evidence type="ECO:0000256" key="7">
    <source>
        <dbReference type="ARBA" id="ARBA00022741"/>
    </source>
</evidence>
<dbReference type="FunFam" id="3.40.50.300:FF:000293">
    <property type="entry name" value="ATP binding cassette subfamily C member 1"/>
    <property type="match status" value="1"/>
</dbReference>
<dbReference type="CDD" id="cd03244">
    <property type="entry name" value="ABCC_MRP_domain2"/>
    <property type="match status" value="1"/>
</dbReference>
<feature type="transmembrane region" description="Helical" evidence="11">
    <location>
        <begin position="129"/>
        <end position="148"/>
    </location>
</feature>
<keyword evidence="17" id="KW-1185">Reference proteome</keyword>
<keyword evidence="6" id="KW-0677">Repeat</keyword>
<dbReference type="OMA" id="ESWWACL"/>
<keyword evidence="10 11" id="KW-0472">Membrane</keyword>
<feature type="signal peptide" evidence="12">
    <location>
        <begin position="1"/>
        <end position="22"/>
    </location>
</feature>
<keyword evidence="4" id="KW-0926">Vacuole</keyword>
<dbReference type="EMBL" id="KB306460">
    <property type="protein sequence ID" value="ELT99807.1"/>
    <property type="molecule type" value="Genomic_DNA"/>
</dbReference>
<dbReference type="Gene3D" id="3.40.50.300">
    <property type="entry name" value="P-loop containing nucleotide triphosphate hydrolases"/>
    <property type="match status" value="2"/>
</dbReference>
<feature type="domain" description="ABC transporter" evidence="13">
    <location>
        <begin position="308"/>
        <end position="532"/>
    </location>
</feature>
<dbReference type="GO" id="GO:0005774">
    <property type="term" value="C:vacuolar membrane"/>
    <property type="evidence" value="ECO:0007669"/>
    <property type="project" value="UniProtKB-SubCell"/>
</dbReference>
<dbReference type="STRING" id="283909.R7U1U1"/>
<dbReference type="InterPro" id="IPR003593">
    <property type="entry name" value="AAA+_ATPase"/>
</dbReference>
<evidence type="ECO:0000256" key="1">
    <source>
        <dbReference type="ARBA" id="ARBA00004128"/>
    </source>
</evidence>
<keyword evidence="9 11" id="KW-1133">Transmembrane helix</keyword>
<dbReference type="SUPFAM" id="SSF90123">
    <property type="entry name" value="ABC transporter transmembrane region"/>
    <property type="match status" value="2"/>
</dbReference>
<dbReference type="GO" id="GO:0140359">
    <property type="term" value="F:ABC-type transporter activity"/>
    <property type="evidence" value="ECO:0007669"/>
    <property type="project" value="InterPro"/>
</dbReference>
<keyword evidence="7" id="KW-0547">Nucleotide-binding</keyword>
<evidence type="ECO:0000313" key="16">
    <source>
        <dbReference type="EnsemblMetazoa" id="CapteP165033"/>
    </source>
</evidence>
<dbReference type="GO" id="GO:0016887">
    <property type="term" value="F:ATP hydrolysis activity"/>
    <property type="evidence" value="ECO:0007669"/>
    <property type="project" value="InterPro"/>
</dbReference>
<dbReference type="InterPro" id="IPR011527">
    <property type="entry name" value="ABC1_TM_dom"/>
</dbReference>
<reference evidence="15 17" key="2">
    <citation type="journal article" date="2013" name="Nature">
        <title>Insights into bilaterian evolution from three spiralian genomes.</title>
        <authorList>
            <person name="Simakov O."/>
            <person name="Marletaz F."/>
            <person name="Cho S.J."/>
            <person name="Edsinger-Gonzales E."/>
            <person name="Havlak P."/>
            <person name="Hellsten U."/>
            <person name="Kuo D.H."/>
            <person name="Larsson T."/>
            <person name="Lv J."/>
            <person name="Arendt D."/>
            <person name="Savage R."/>
            <person name="Osoegawa K."/>
            <person name="de Jong P."/>
            <person name="Grimwood J."/>
            <person name="Chapman J.A."/>
            <person name="Shapiro H."/>
            <person name="Aerts A."/>
            <person name="Otillar R.P."/>
            <person name="Terry A.Y."/>
            <person name="Boore J.L."/>
            <person name="Grigoriev I.V."/>
            <person name="Lindberg D.R."/>
            <person name="Seaver E.C."/>
            <person name="Weisblat D.A."/>
            <person name="Putnam N.H."/>
            <person name="Rokhsar D.S."/>
        </authorList>
    </citation>
    <scope>NUCLEOTIDE SEQUENCE</scope>
    <source>
        <strain evidence="15 17">I ESC-2004</strain>
    </source>
</reference>
<dbReference type="InterPro" id="IPR003439">
    <property type="entry name" value="ABC_transporter-like_ATP-bd"/>
</dbReference>
<feature type="transmembrane region" description="Helical" evidence="11">
    <location>
        <begin position="869"/>
        <end position="890"/>
    </location>
</feature>
<dbReference type="FunFam" id="3.40.50.300:FF:000074">
    <property type="entry name" value="Multidrug resistance-associated protein 5 isoform 1"/>
    <property type="match status" value="1"/>
</dbReference>
<feature type="domain" description="ABC transporter" evidence="13">
    <location>
        <begin position="931"/>
        <end position="1165"/>
    </location>
</feature>
<keyword evidence="12" id="KW-0732">Signal</keyword>
<dbReference type="Pfam" id="PF00005">
    <property type="entry name" value="ABC_tran"/>
    <property type="match status" value="2"/>
</dbReference>
<evidence type="ECO:0000256" key="10">
    <source>
        <dbReference type="ARBA" id="ARBA00023136"/>
    </source>
</evidence>
<dbReference type="EMBL" id="AMQN01009879">
    <property type="status" value="NOT_ANNOTATED_CDS"/>
    <property type="molecule type" value="Genomic_DNA"/>
</dbReference>
<evidence type="ECO:0000256" key="12">
    <source>
        <dbReference type="SAM" id="SignalP"/>
    </source>
</evidence>
<keyword evidence="5 11" id="KW-0812">Transmembrane</keyword>
<dbReference type="InterPro" id="IPR036640">
    <property type="entry name" value="ABC1_TM_sf"/>
</dbReference>
<dbReference type="GO" id="GO:0005524">
    <property type="term" value="F:ATP binding"/>
    <property type="evidence" value="ECO:0007669"/>
    <property type="project" value="UniProtKB-KW"/>
</dbReference>
<proteinExistence type="inferred from homology"/>
<dbReference type="FunFam" id="1.20.1560.10:FF:000020">
    <property type="entry name" value="ABC metal ion transporter"/>
    <property type="match status" value="1"/>
</dbReference>
<dbReference type="CDD" id="cd18603">
    <property type="entry name" value="ABC_6TM_MRP1_2_3_6_D2_like"/>
    <property type="match status" value="1"/>
</dbReference>
<feature type="transmembrane region" description="Helical" evidence="11">
    <location>
        <begin position="255"/>
        <end position="275"/>
    </location>
</feature>
<evidence type="ECO:0000313" key="15">
    <source>
        <dbReference type="EMBL" id="ELT99807.1"/>
    </source>
</evidence>
<dbReference type="FunFam" id="1.20.1560.10:FF:000013">
    <property type="entry name" value="ABC transporter C family member 2"/>
    <property type="match status" value="1"/>
</dbReference>
<sequence length="1170" mass="130054">MITFVNPMILSLFIAFVQNSSAPRWQGFFYAACLFLVAMFRSVVVQQYWINCFVTGMRLRTAATAVVYRKSLKLSSASKRMATTGEICNLMSVDAQKLQDAPGYIHMLWSTPLTIALAIYFLWQQLGPSVLAGLAVMILLVPVNGAIAQKTRKLQISQMRFKDSRVKLINEILNGIKVLKLYAWERAFKEQVNEIRGNEMKLLKTSQFLSAGSSLSWFMAPYMVSLGTFAVYVLSSPNNILDANKAFVSLSLFNILQYPLSILPAVLSYLVQGAVSIGRISRFLKNEELNPDGVTHNPSAGKAAHYPVSIESGTFTWDKSETPTLRNINLRVPHGQLVGVVGQVGSGKSSLISAILGDMEILEGSVNQAGSMAYVPQQAWIQNGTVQENIMFSKTLFQPTYDDIIDACALTPDLKILAGGDQTEIGGKGINLSGGQKQRVSLARSVYQDCDVYLLDDPLSAVDAHVGKHIFERVIGPTGLLKHKTRILVTNSITYLSQMDQIVVMRNGEVSEIGTYQELVDRRGAFAEFIATYLVSNGNDGSSDEDDEGQCSLKIQIYLQNSRTPNYFQTNFFEDELLRQLSRSSGVSELALTSPMSPNEKLKKEEQTKQQMKLTEEELAKSGNVRLKDFLSYFKAYGGCLFTSTMWWYLMYLATQTGSNIWLSMWSNDPPSANGTQDIELRDLRLGVYGGLGLIQAIGVIGQSFSAAVGCVAASRALHHNLLNNILRAPMSFFDTTPLGRIVNRFARDIDVVDVNIPITLRIWLGTFAGVVSTLFVISFSTPVFLAVVIPLGIFYYYVQRFYIASSRQLRRIDSILRSPIYTHFEASLTGASSIRAYDQSKRFIQHSDYLLDKNQMAYYPYFTSNRSVAMTIGGHIAFIVYFNTLVYFVDGSVSGWRPLKSTIVTHFFIKAPEKVDMGRSLSHWPEQGRVELKNFSTRYRQGLNLVLNNVSVVINPMEKVGIVGRTGAGKSSLTLALFRILESTGGDIIIDDINIGHLGLTQLRSRLTIIPQDPVLFSGTLRLNLDPFSIFTDEEIWNSLSQAHLRGFVDSLPTGLSAAIAEGGGNLSVGQRQLVCLARALLRRTKILVLDEATAAIDLETDELIQSTIRTEFKDCTVITIAHRLNTIMDYDKIIMLDQGQIVEHDSPENLLQNPSSLFYRMAKDAHLV</sequence>
<dbReference type="PANTHER" id="PTHR24223">
    <property type="entry name" value="ATP-BINDING CASSETTE SUB-FAMILY C"/>
    <property type="match status" value="1"/>
</dbReference>
<dbReference type="PROSITE" id="PS50929">
    <property type="entry name" value="ABC_TM1F"/>
    <property type="match status" value="2"/>
</dbReference>
<feature type="transmembrane region" description="Helical" evidence="11">
    <location>
        <begin position="208"/>
        <end position="235"/>
    </location>
</feature>
<dbReference type="PANTHER" id="PTHR24223:SF443">
    <property type="entry name" value="MULTIDRUG-RESISTANCE LIKE PROTEIN 1, ISOFORM I"/>
    <property type="match status" value="1"/>
</dbReference>
<dbReference type="SMART" id="SM00382">
    <property type="entry name" value="AAA"/>
    <property type="match status" value="2"/>
</dbReference>
<feature type="transmembrane region" description="Helical" evidence="11">
    <location>
        <begin position="28"/>
        <end position="50"/>
    </location>
</feature>
<feature type="transmembrane region" description="Helical" evidence="11">
    <location>
        <begin position="775"/>
        <end position="799"/>
    </location>
</feature>
<evidence type="ECO:0000256" key="2">
    <source>
        <dbReference type="ARBA" id="ARBA00009726"/>
    </source>
</evidence>
<organism evidence="15">
    <name type="scientific">Capitella teleta</name>
    <name type="common">Polychaete worm</name>
    <dbReference type="NCBI Taxonomy" id="283909"/>
    <lineage>
        <taxon>Eukaryota</taxon>
        <taxon>Metazoa</taxon>
        <taxon>Spiralia</taxon>
        <taxon>Lophotrochozoa</taxon>
        <taxon>Annelida</taxon>
        <taxon>Polychaeta</taxon>
        <taxon>Sedentaria</taxon>
        <taxon>Scolecida</taxon>
        <taxon>Capitellidae</taxon>
        <taxon>Capitella</taxon>
    </lineage>
</organism>
<evidence type="ECO:0000256" key="9">
    <source>
        <dbReference type="ARBA" id="ARBA00022989"/>
    </source>
</evidence>
<dbReference type="Proteomes" id="UP000014760">
    <property type="component" value="Unassembled WGS sequence"/>
</dbReference>
<feature type="domain" description="ABC transmembrane type-1" evidence="14">
    <location>
        <begin position="686"/>
        <end position="860"/>
    </location>
</feature>
<dbReference type="EMBL" id="AMQN01009880">
    <property type="status" value="NOT_ANNOTATED_CDS"/>
    <property type="molecule type" value="Genomic_DNA"/>
</dbReference>
<evidence type="ECO:0000313" key="17">
    <source>
        <dbReference type="Proteomes" id="UP000014760"/>
    </source>
</evidence>
<comment type="subcellular location">
    <subcellularLocation>
        <location evidence="1">Vacuole membrane</location>
        <topology evidence="1">Multi-pass membrane protein</topology>
    </subcellularLocation>
</comment>
<dbReference type="AlphaFoldDB" id="R7U1U1"/>
<evidence type="ECO:0000259" key="14">
    <source>
        <dbReference type="PROSITE" id="PS50929"/>
    </source>
</evidence>
<dbReference type="SUPFAM" id="SSF52540">
    <property type="entry name" value="P-loop containing nucleoside triphosphate hydrolases"/>
    <property type="match status" value="2"/>
</dbReference>
<dbReference type="EnsemblMetazoa" id="CapteT165033">
    <property type="protein sequence ID" value="CapteP165033"/>
    <property type="gene ID" value="CapteG165033"/>
</dbReference>